<comment type="caution">
    <text evidence="1">The sequence shown here is derived from an EMBL/GenBank/DDBJ whole genome shotgun (WGS) entry which is preliminary data.</text>
</comment>
<proteinExistence type="predicted"/>
<dbReference type="Proteomes" id="UP000261212">
    <property type="component" value="Unassembled WGS sequence"/>
</dbReference>
<dbReference type="AlphaFoldDB" id="A0A3E3DWA1"/>
<dbReference type="InterPro" id="IPR022476">
    <property type="entry name" value="Spore_YabP/YqfC"/>
</dbReference>
<evidence type="ECO:0000313" key="2">
    <source>
        <dbReference type="Proteomes" id="UP000261212"/>
    </source>
</evidence>
<dbReference type="EMBL" id="QUSM01000005">
    <property type="protein sequence ID" value="RGD73540.1"/>
    <property type="molecule type" value="Genomic_DNA"/>
</dbReference>
<reference evidence="1 2" key="1">
    <citation type="submission" date="2018-08" db="EMBL/GenBank/DDBJ databases">
        <title>A genome reference for cultivated species of the human gut microbiota.</title>
        <authorList>
            <person name="Zou Y."/>
            <person name="Xue W."/>
            <person name="Luo G."/>
        </authorList>
    </citation>
    <scope>NUCLEOTIDE SEQUENCE [LARGE SCALE GENOMIC DNA]</scope>
    <source>
        <strain evidence="1 2">AM25-6</strain>
    </source>
</reference>
<organism evidence="1 2">
    <name type="scientific">Anaerofustis stercorihominis</name>
    <dbReference type="NCBI Taxonomy" id="214853"/>
    <lineage>
        <taxon>Bacteria</taxon>
        <taxon>Bacillati</taxon>
        <taxon>Bacillota</taxon>
        <taxon>Clostridia</taxon>
        <taxon>Eubacteriales</taxon>
        <taxon>Eubacteriaceae</taxon>
        <taxon>Anaerofustis</taxon>
    </lineage>
</organism>
<dbReference type="Gene3D" id="2.60.40.2000">
    <property type="match status" value="1"/>
</dbReference>
<dbReference type="InterPro" id="IPR012504">
    <property type="entry name" value="Spore_YabP"/>
</dbReference>
<dbReference type="RefSeq" id="WP_117532543.1">
    <property type="nucleotide sequence ID" value="NZ_QUSM01000005.1"/>
</dbReference>
<dbReference type="GO" id="GO:0030435">
    <property type="term" value="P:sporulation resulting in formation of a cellular spore"/>
    <property type="evidence" value="ECO:0007669"/>
    <property type="project" value="InterPro"/>
</dbReference>
<dbReference type="PIRSF" id="PIRSF011576">
    <property type="entry name" value="YabP"/>
    <property type="match status" value="1"/>
</dbReference>
<protein>
    <submittedName>
        <fullName evidence="1">Sporulation protein YabP</fullName>
    </submittedName>
</protein>
<dbReference type="InterPro" id="IPR038705">
    <property type="entry name" value="YabP_sf"/>
</dbReference>
<sequence length="93" mass="10626">MDNKSVTDQRLELYNRGNLKINDCVDVHNFNDETVVLETSLGMLTINGEDLKIEKLNLEDGEIALNGNIYAINYDDDIDFMEKSSGFFSKIFK</sequence>
<name>A0A3E3DWA1_9FIRM</name>
<accession>A0A3E3DWA1</accession>
<dbReference type="NCBIfam" id="TIGR02892">
    <property type="entry name" value="spore_yabP"/>
    <property type="match status" value="1"/>
</dbReference>
<dbReference type="Pfam" id="PF07873">
    <property type="entry name" value="YabP"/>
    <property type="match status" value="1"/>
</dbReference>
<evidence type="ECO:0000313" key="1">
    <source>
        <dbReference type="EMBL" id="RGD73540.1"/>
    </source>
</evidence>
<gene>
    <name evidence="1" type="primary">yabP</name>
    <name evidence="1" type="ORF">DW687_09275</name>
</gene>